<accession>A0A9P1NA61</accession>
<evidence type="ECO:0000313" key="1">
    <source>
        <dbReference type="EMBL" id="CAI5453866.1"/>
    </source>
</evidence>
<keyword evidence="2" id="KW-1185">Reference proteome</keyword>
<gene>
    <name evidence="1" type="ORF">CAMP_LOCUS16503</name>
</gene>
<organism evidence="1 2">
    <name type="scientific">Caenorhabditis angaria</name>
    <dbReference type="NCBI Taxonomy" id="860376"/>
    <lineage>
        <taxon>Eukaryota</taxon>
        <taxon>Metazoa</taxon>
        <taxon>Ecdysozoa</taxon>
        <taxon>Nematoda</taxon>
        <taxon>Chromadorea</taxon>
        <taxon>Rhabditida</taxon>
        <taxon>Rhabditina</taxon>
        <taxon>Rhabditomorpha</taxon>
        <taxon>Rhabditoidea</taxon>
        <taxon>Rhabditidae</taxon>
        <taxon>Peloderinae</taxon>
        <taxon>Caenorhabditis</taxon>
    </lineage>
</organism>
<sequence length="139" mass="16419">MCFDDDLFYLNSNKFRRREIAEGFRAFQLPAYEENTAKEIGCWIEILSLKQIIQMRFMNTMLKRIDQNVIYHRNEIVSLRIAIANSESGISGTDYEFVCRTYKMFTEHLHFPGTEQFPKLNSHHDFGNIGQIFEFMTSA</sequence>
<dbReference type="EMBL" id="CANHGI010000006">
    <property type="protein sequence ID" value="CAI5453866.1"/>
    <property type="molecule type" value="Genomic_DNA"/>
</dbReference>
<dbReference type="AlphaFoldDB" id="A0A9P1NA61"/>
<protein>
    <submittedName>
        <fullName evidence="1">Uncharacterized protein</fullName>
    </submittedName>
</protein>
<comment type="caution">
    <text evidence="1">The sequence shown here is derived from an EMBL/GenBank/DDBJ whole genome shotgun (WGS) entry which is preliminary data.</text>
</comment>
<proteinExistence type="predicted"/>
<name>A0A9P1NA61_9PELO</name>
<dbReference type="Proteomes" id="UP001152747">
    <property type="component" value="Unassembled WGS sequence"/>
</dbReference>
<reference evidence="1" key="1">
    <citation type="submission" date="2022-11" db="EMBL/GenBank/DDBJ databases">
        <authorList>
            <person name="Kikuchi T."/>
        </authorList>
    </citation>
    <scope>NUCLEOTIDE SEQUENCE</scope>
    <source>
        <strain evidence="1">PS1010</strain>
    </source>
</reference>
<evidence type="ECO:0000313" key="2">
    <source>
        <dbReference type="Proteomes" id="UP001152747"/>
    </source>
</evidence>